<dbReference type="GO" id="GO:0016020">
    <property type="term" value="C:membrane"/>
    <property type="evidence" value="ECO:0007669"/>
    <property type="project" value="InterPro"/>
</dbReference>
<organism evidence="4 5">
    <name type="scientific">Dreissena polymorpha</name>
    <name type="common">Zebra mussel</name>
    <name type="synonym">Mytilus polymorpha</name>
    <dbReference type="NCBI Taxonomy" id="45954"/>
    <lineage>
        <taxon>Eukaryota</taxon>
        <taxon>Metazoa</taxon>
        <taxon>Spiralia</taxon>
        <taxon>Lophotrochozoa</taxon>
        <taxon>Mollusca</taxon>
        <taxon>Bivalvia</taxon>
        <taxon>Autobranchia</taxon>
        <taxon>Heteroconchia</taxon>
        <taxon>Euheterodonta</taxon>
        <taxon>Imparidentia</taxon>
        <taxon>Neoheterodontei</taxon>
        <taxon>Myida</taxon>
        <taxon>Dreissenoidea</taxon>
        <taxon>Dreissenidae</taxon>
        <taxon>Dreissena</taxon>
    </lineage>
</organism>
<dbReference type="PANTHER" id="PTHR48071:SF18">
    <property type="entry name" value="DELETED IN MALIGNANT BRAIN TUMORS 1 PROTEIN-RELATED"/>
    <property type="match status" value="1"/>
</dbReference>
<evidence type="ECO:0000313" key="5">
    <source>
        <dbReference type="Proteomes" id="UP000828390"/>
    </source>
</evidence>
<feature type="disulfide bond" evidence="2">
    <location>
        <begin position="41"/>
        <end position="51"/>
    </location>
</feature>
<evidence type="ECO:0000256" key="1">
    <source>
        <dbReference type="ARBA" id="ARBA00023157"/>
    </source>
</evidence>
<reference evidence="4" key="2">
    <citation type="submission" date="2020-11" db="EMBL/GenBank/DDBJ databases">
        <authorList>
            <person name="McCartney M.A."/>
            <person name="Auch B."/>
            <person name="Kono T."/>
            <person name="Mallez S."/>
            <person name="Becker A."/>
            <person name="Gohl D.M."/>
            <person name="Silverstein K.A.T."/>
            <person name="Koren S."/>
            <person name="Bechman K.B."/>
            <person name="Herman A."/>
            <person name="Abrahante J.E."/>
            <person name="Garbe J."/>
        </authorList>
    </citation>
    <scope>NUCLEOTIDE SEQUENCE</scope>
    <source>
        <strain evidence="4">Duluth1</strain>
        <tissue evidence="4">Whole animal</tissue>
    </source>
</reference>
<feature type="domain" description="SRCR" evidence="3">
    <location>
        <begin position="24"/>
        <end position="73"/>
    </location>
</feature>
<dbReference type="PROSITE" id="PS50287">
    <property type="entry name" value="SRCR_2"/>
    <property type="match status" value="1"/>
</dbReference>
<dbReference type="SMART" id="SM00202">
    <property type="entry name" value="SR"/>
    <property type="match status" value="1"/>
</dbReference>
<evidence type="ECO:0000313" key="4">
    <source>
        <dbReference type="EMBL" id="KAH3861477.1"/>
    </source>
</evidence>
<keyword evidence="1 2" id="KW-1015">Disulfide bond</keyword>
<name>A0A9D4LPN9_DREPO</name>
<comment type="caution">
    <text evidence="2">Lacks conserved residue(s) required for the propagation of feature annotation.</text>
</comment>
<dbReference type="InterPro" id="IPR036772">
    <property type="entry name" value="SRCR-like_dom_sf"/>
</dbReference>
<gene>
    <name evidence="4" type="ORF">DPMN_024407</name>
</gene>
<dbReference type="Proteomes" id="UP000828390">
    <property type="component" value="Unassembled WGS sequence"/>
</dbReference>
<proteinExistence type="predicted"/>
<protein>
    <recommendedName>
        <fullName evidence="3">SRCR domain-containing protein</fullName>
    </recommendedName>
</protein>
<dbReference type="Gene3D" id="3.10.250.10">
    <property type="entry name" value="SRCR-like domain"/>
    <property type="match status" value="1"/>
</dbReference>
<dbReference type="AlphaFoldDB" id="A0A9D4LPN9"/>
<accession>A0A9D4LPN9</accession>
<dbReference type="EMBL" id="JAIWYP010000002">
    <property type="protein sequence ID" value="KAH3861477.1"/>
    <property type="molecule type" value="Genomic_DNA"/>
</dbReference>
<sequence length="76" mass="8377">MTILIMQAYTFVHCDFSNAKSLTGAYYGEGQGKIVVDDMYCQGEEVDISDCKSRPWGTSNTCHHSEDAAVECSMSI</sequence>
<evidence type="ECO:0000259" key="3">
    <source>
        <dbReference type="PROSITE" id="PS50287"/>
    </source>
</evidence>
<dbReference type="InterPro" id="IPR001190">
    <property type="entry name" value="SRCR"/>
</dbReference>
<dbReference type="Pfam" id="PF00530">
    <property type="entry name" value="SRCR"/>
    <property type="match status" value="1"/>
</dbReference>
<comment type="caution">
    <text evidence="4">The sequence shown here is derived from an EMBL/GenBank/DDBJ whole genome shotgun (WGS) entry which is preliminary data.</text>
</comment>
<evidence type="ECO:0000256" key="2">
    <source>
        <dbReference type="PROSITE-ProRule" id="PRU00196"/>
    </source>
</evidence>
<dbReference type="SUPFAM" id="SSF56487">
    <property type="entry name" value="SRCR-like"/>
    <property type="match status" value="1"/>
</dbReference>
<dbReference type="PANTHER" id="PTHR48071">
    <property type="entry name" value="SRCR DOMAIN-CONTAINING PROTEIN"/>
    <property type="match status" value="1"/>
</dbReference>
<keyword evidence="5" id="KW-1185">Reference proteome</keyword>
<reference evidence="4" key="1">
    <citation type="journal article" date="2019" name="bioRxiv">
        <title>The Genome of the Zebra Mussel, Dreissena polymorpha: A Resource for Invasive Species Research.</title>
        <authorList>
            <person name="McCartney M.A."/>
            <person name="Auch B."/>
            <person name="Kono T."/>
            <person name="Mallez S."/>
            <person name="Zhang Y."/>
            <person name="Obille A."/>
            <person name="Becker A."/>
            <person name="Abrahante J.E."/>
            <person name="Garbe J."/>
            <person name="Badalamenti J.P."/>
            <person name="Herman A."/>
            <person name="Mangelson H."/>
            <person name="Liachko I."/>
            <person name="Sullivan S."/>
            <person name="Sone E.D."/>
            <person name="Koren S."/>
            <person name="Silverstein K.A.T."/>
            <person name="Beckman K.B."/>
            <person name="Gohl D.M."/>
        </authorList>
    </citation>
    <scope>NUCLEOTIDE SEQUENCE</scope>
    <source>
        <strain evidence="4">Duluth1</strain>
        <tissue evidence="4">Whole animal</tissue>
    </source>
</reference>